<evidence type="ECO:0000313" key="1">
    <source>
        <dbReference type="EMBL" id="KAK7498068.1"/>
    </source>
</evidence>
<accession>A0ABD0LF72</accession>
<proteinExistence type="predicted"/>
<organism evidence="1 2">
    <name type="scientific">Batillaria attramentaria</name>
    <dbReference type="NCBI Taxonomy" id="370345"/>
    <lineage>
        <taxon>Eukaryota</taxon>
        <taxon>Metazoa</taxon>
        <taxon>Spiralia</taxon>
        <taxon>Lophotrochozoa</taxon>
        <taxon>Mollusca</taxon>
        <taxon>Gastropoda</taxon>
        <taxon>Caenogastropoda</taxon>
        <taxon>Sorbeoconcha</taxon>
        <taxon>Cerithioidea</taxon>
        <taxon>Batillariidae</taxon>
        <taxon>Batillaria</taxon>
    </lineage>
</organism>
<evidence type="ECO:0000313" key="2">
    <source>
        <dbReference type="Proteomes" id="UP001519460"/>
    </source>
</evidence>
<dbReference type="AlphaFoldDB" id="A0ABD0LF72"/>
<sequence>MSRWLSRRWRMVFCGAIRRPDRHHQSGLLPNNGGRLQQIAIFIDPLSDVVGRAPYHTIFHLQRDTGVLRPYAIWAAYRTEDLIGPISLAPLIGLSHLGAGPLELARTPSLFVCRRGDGLRRLAHIHKAKRNVIFISWHSVSLLRNIGCGALVRSLERRRRRIVNITTTGSCFESGGDKH</sequence>
<gene>
    <name evidence="1" type="ORF">BaRGS_00010656</name>
</gene>
<name>A0ABD0LF72_9CAEN</name>
<reference evidence="1 2" key="1">
    <citation type="journal article" date="2023" name="Sci. Data">
        <title>Genome assembly of the Korean intertidal mud-creeper Batillaria attramentaria.</title>
        <authorList>
            <person name="Patra A.K."/>
            <person name="Ho P.T."/>
            <person name="Jun S."/>
            <person name="Lee S.J."/>
            <person name="Kim Y."/>
            <person name="Won Y.J."/>
        </authorList>
    </citation>
    <scope>NUCLEOTIDE SEQUENCE [LARGE SCALE GENOMIC DNA]</scope>
    <source>
        <strain evidence="1">Wonlab-2016</strain>
    </source>
</reference>
<dbReference type="Proteomes" id="UP001519460">
    <property type="component" value="Unassembled WGS sequence"/>
</dbReference>
<comment type="caution">
    <text evidence="1">The sequence shown here is derived from an EMBL/GenBank/DDBJ whole genome shotgun (WGS) entry which is preliminary data.</text>
</comment>
<keyword evidence="2" id="KW-1185">Reference proteome</keyword>
<protein>
    <submittedName>
        <fullName evidence="1">Uncharacterized protein</fullName>
    </submittedName>
</protein>
<dbReference type="EMBL" id="JACVVK020000053">
    <property type="protein sequence ID" value="KAK7498068.1"/>
    <property type="molecule type" value="Genomic_DNA"/>
</dbReference>